<keyword evidence="1" id="KW-0830">Ubiquinone</keyword>
<dbReference type="AlphaFoldDB" id="A0A3R7K1I4"/>
<dbReference type="GO" id="GO:0005739">
    <property type="term" value="C:mitochondrion"/>
    <property type="evidence" value="ECO:0007669"/>
    <property type="project" value="GOC"/>
</dbReference>
<dbReference type="CDD" id="cd03064">
    <property type="entry name" value="TRX_Fd_NuoE"/>
    <property type="match status" value="1"/>
</dbReference>
<sequence>MHGTTKDGLITLGEMQCLGACVNAPMLVVSDYGCPLNFSYNFLEDLTWNDVKQLIENLRDNRSFKVGTQHPDRVWAEPPGGRTSLFMKEPPKSYYRDIDAKPAPSAAPDAAKK</sequence>
<dbReference type="RefSeq" id="XP_029235607.1">
    <property type="nucleotide sequence ID" value="XM_029384552.1"/>
</dbReference>
<dbReference type="InterPro" id="IPR042128">
    <property type="entry name" value="NuoE_dom"/>
</dbReference>
<reference evidence="1 2" key="1">
    <citation type="journal article" date="2018" name="BMC Genomics">
        <title>Genomic comparison of Trypanosoma conorhini and Trypanosoma rangeli to Trypanosoma cruzi strains of high and low virulence.</title>
        <authorList>
            <person name="Bradwell K.R."/>
            <person name="Koparde V.N."/>
            <person name="Matveyev A.V."/>
            <person name="Serrano M.G."/>
            <person name="Alves J.M."/>
            <person name="Parikh H."/>
            <person name="Huang B."/>
            <person name="Lee V."/>
            <person name="Espinosa-Alvarez O."/>
            <person name="Ortiz P.A."/>
            <person name="Costa-Martins A.G."/>
            <person name="Teixeira M.M."/>
            <person name="Buck G.A."/>
        </authorList>
    </citation>
    <scope>NUCLEOTIDE SEQUENCE [LARGE SCALE GENOMIC DNA]</scope>
    <source>
        <strain evidence="1 2">AM80</strain>
    </source>
</reference>
<dbReference type="Proteomes" id="UP000283634">
    <property type="component" value="Unassembled WGS sequence"/>
</dbReference>
<dbReference type="GO" id="GO:0006120">
    <property type="term" value="P:mitochondrial electron transport, NADH to ubiquinone"/>
    <property type="evidence" value="ECO:0007669"/>
    <property type="project" value="TreeGrafter"/>
</dbReference>
<dbReference type="EMBL" id="MKGL01000341">
    <property type="protein sequence ID" value="RNF00163.1"/>
    <property type="molecule type" value="Genomic_DNA"/>
</dbReference>
<organism evidence="1 2">
    <name type="scientific">Trypanosoma rangeli</name>
    <dbReference type="NCBI Taxonomy" id="5698"/>
    <lineage>
        <taxon>Eukaryota</taxon>
        <taxon>Discoba</taxon>
        <taxon>Euglenozoa</taxon>
        <taxon>Kinetoplastea</taxon>
        <taxon>Metakinetoplastina</taxon>
        <taxon>Trypanosomatida</taxon>
        <taxon>Trypanosomatidae</taxon>
        <taxon>Trypanosoma</taxon>
        <taxon>Herpetosoma</taxon>
    </lineage>
</organism>
<proteinExistence type="predicted"/>
<keyword evidence="2" id="KW-1185">Reference proteome</keyword>
<dbReference type="GO" id="GO:0003954">
    <property type="term" value="F:NADH dehydrogenase activity"/>
    <property type="evidence" value="ECO:0007669"/>
    <property type="project" value="TreeGrafter"/>
</dbReference>
<dbReference type="SUPFAM" id="SSF52833">
    <property type="entry name" value="Thioredoxin-like"/>
    <property type="match status" value="1"/>
</dbReference>
<dbReference type="PANTHER" id="PTHR10371:SF3">
    <property type="entry name" value="NADH DEHYDROGENASE [UBIQUINONE] FLAVOPROTEIN 2, MITOCHONDRIAL"/>
    <property type="match status" value="1"/>
</dbReference>
<dbReference type="GeneID" id="40331706"/>
<dbReference type="OrthoDB" id="10254187at2759"/>
<evidence type="ECO:0000313" key="1">
    <source>
        <dbReference type="EMBL" id="RNF00163.1"/>
    </source>
</evidence>
<dbReference type="VEuPathDB" id="TriTrypDB:TRSC58_03291"/>
<dbReference type="InterPro" id="IPR036249">
    <property type="entry name" value="Thioredoxin-like_sf"/>
</dbReference>
<gene>
    <name evidence="1" type="ORF">TraAM80_07773</name>
</gene>
<evidence type="ECO:0000313" key="2">
    <source>
        <dbReference type="Proteomes" id="UP000283634"/>
    </source>
</evidence>
<comment type="caution">
    <text evidence="1">The sequence shown here is derived from an EMBL/GenBank/DDBJ whole genome shotgun (WGS) entry which is preliminary data.</text>
</comment>
<name>A0A3R7K1I4_TRYRA</name>
<dbReference type="Gene3D" id="3.40.30.10">
    <property type="entry name" value="Glutaredoxin"/>
    <property type="match status" value="1"/>
</dbReference>
<dbReference type="Pfam" id="PF01257">
    <property type="entry name" value="2Fe-2S_thioredx"/>
    <property type="match status" value="1"/>
</dbReference>
<protein>
    <submittedName>
        <fullName evidence="1">NADH-ubiquinone oxidoreductase, mitochondrial</fullName>
    </submittedName>
</protein>
<accession>A0A3R7K1I4</accession>
<dbReference type="PANTHER" id="PTHR10371">
    <property type="entry name" value="NADH DEHYDROGENASE UBIQUINONE FLAVOPROTEIN 2, MITOCHONDRIAL"/>
    <property type="match status" value="1"/>
</dbReference>